<keyword evidence="4 7" id="KW-0812">Transmembrane</keyword>
<comment type="subcellular location">
    <subcellularLocation>
        <location evidence="1 7">Cell membrane</location>
        <topology evidence="1 7">Multi-pass membrane protein</topology>
    </subcellularLocation>
</comment>
<feature type="transmembrane region" description="Helical" evidence="7">
    <location>
        <begin position="177"/>
        <end position="203"/>
    </location>
</feature>
<sequence length="330" mass="36347">MGFKEIVKRFLGYRGTIATATVVKEGEEERRLSGYRFYLDYLIKDRVAAVALAIITLFTAWSIVEGILQYVGFATRHRALGWALLPSNPIALNFAESLKPPSLSHFPAYIFGTNFSGESILSRLLYAAPKDALAAYLVVFSGIIIGMLVGTFAGYFGGWADEVLMRVTDAFLALPGLVLAIALSVLLGAGYNSVLISLILIWWPTYARFFRAQALSLKSRGFVEASKLSGQNSLMIILRHIFPNSVDPVIAYAALDFGNVILTYSTLAFLGIGIQPPYPEWGSMSSNGLPYFPQNWWWAIIPGLVIMTVVVCFTLIGDRMQDLIGGRLTY</sequence>
<feature type="domain" description="ABC transmembrane type-1" evidence="8">
    <location>
        <begin position="132"/>
        <end position="317"/>
    </location>
</feature>
<comment type="similarity">
    <text evidence="7">Belongs to the binding-protein-dependent transport system permease family.</text>
</comment>
<evidence type="ECO:0000256" key="4">
    <source>
        <dbReference type="ARBA" id="ARBA00022692"/>
    </source>
</evidence>
<evidence type="ECO:0000256" key="3">
    <source>
        <dbReference type="ARBA" id="ARBA00022475"/>
    </source>
</evidence>
<protein>
    <submittedName>
        <fullName evidence="9">Peptide ABC transporter permease</fullName>
    </submittedName>
</protein>
<keyword evidence="2 7" id="KW-0813">Transport</keyword>
<accession>A0A2R6B7A4</accession>
<keyword evidence="3" id="KW-1003">Cell membrane</keyword>
<feature type="transmembrane region" description="Helical" evidence="7">
    <location>
        <begin position="296"/>
        <end position="317"/>
    </location>
</feature>
<dbReference type="CDD" id="cd06261">
    <property type="entry name" value="TM_PBP2"/>
    <property type="match status" value="1"/>
</dbReference>
<evidence type="ECO:0000256" key="2">
    <source>
        <dbReference type="ARBA" id="ARBA00022448"/>
    </source>
</evidence>
<dbReference type="EMBL" id="NEXH01000023">
    <property type="protein sequence ID" value="PSN94535.1"/>
    <property type="molecule type" value="Genomic_DNA"/>
</dbReference>
<feature type="transmembrane region" description="Helical" evidence="7">
    <location>
        <begin position="47"/>
        <end position="68"/>
    </location>
</feature>
<organism evidence="9 10">
    <name type="scientific">Candidatus Marsarchaeota G2 archaeon ECH_B_2</name>
    <dbReference type="NCBI Taxonomy" id="1978160"/>
    <lineage>
        <taxon>Archaea</taxon>
        <taxon>Candidatus Marsarchaeota</taxon>
        <taxon>Candidatus Marsarchaeota group 2</taxon>
    </lineage>
</organism>
<keyword evidence="5 7" id="KW-1133">Transmembrane helix</keyword>
<dbReference type="GO" id="GO:0005886">
    <property type="term" value="C:plasma membrane"/>
    <property type="evidence" value="ECO:0007669"/>
    <property type="project" value="UniProtKB-SubCell"/>
</dbReference>
<reference evidence="9 10" key="1">
    <citation type="submission" date="2017-04" db="EMBL/GenBank/DDBJ databases">
        <title>Novel microbial lineages endemic to geothermal iron-oxide mats fill important gaps in the evolutionary history of Archaea.</title>
        <authorList>
            <person name="Jay Z.J."/>
            <person name="Beam J.P."/>
            <person name="Dlakic M."/>
            <person name="Rusch D.B."/>
            <person name="Kozubal M.A."/>
            <person name="Inskeep W.P."/>
        </authorList>
    </citation>
    <scope>NUCLEOTIDE SEQUENCE [LARGE SCALE GENOMIC DNA]</scope>
    <source>
        <strain evidence="9">ECH_B_2</strain>
    </source>
</reference>
<evidence type="ECO:0000256" key="1">
    <source>
        <dbReference type="ARBA" id="ARBA00004651"/>
    </source>
</evidence>
<dbReference type="Pfam" id="PF00528">
    <property type="entry name" value="BPD_transp_1"/>
    <property type="match status" value="1"/>
</dbReference>
<feature type="transmembrane region" description="Helical" evidence="7">
    <location>
        <begin position="249"/>
        <end position="276"/>
    </location>
</feature>
<evidence type="ECO:0000256" key="6">
    <source>
        <dbReference type="ARBA" id="ARBA00023136"/>
    </source>
</evidence>
<dbReference type="PANTHER" id="PTHR43386:SF1">
    <property type="entry name" value="D,D-DIPEPTIDE TRANSPORT SYSTEM PERMEASE PROTEIN DDPC-RELATED"/>
    <property type="match status" value="1"/>
</dbReference>
<evidence type="ECO:0000313" key="9">
    <source>
        <dbReference type="EMBL" id="PSN94535.1"/>
    </source>
</evidence>
<dbReference type="Proteomes" id="UP000241284">
    <property type="component" value="Unassembled WGS sequence"/>
</dbReference>
<dbReference type="InterPro" id="IPR000515">
    <property type="entry name" value="MetI-like"/>
</dbReference>
<feature type="transmembrane region" description="Helical" evidence="7">
    <location>
        <begin position="133"/>
        <end position="157"/>
    </location>
</feature>
<dbReference type="PANTHER" id="PTHR43386">
    <property type="entry name" value="OLIGOPEPTIDE TRANSPORT SYSTEM PERMEASE PROTEIN APPC"/>
    <property type="match status" value="1"/>
</dbReference>
<evidence type="ECO:0000256" key="7">
    <source>
        <dbReference type="RuleBase" id="RU363032"/>
    </source>
</evidence>
<proteinExistence type="inferred from homology"/>
<evidence type="ECO:0000259" key="8">
    <source>
        <dbReference type="PROSITE" id="PS50928"/>
    </source>
</evidence>
<dbReference type="PROSITE" id="PS50928">
    <property type="entry name" value="ABC_TM1"/>
    <property type="match status" value="1"/>
</dbReference>
<dbReference type="InterPro" id="IPR050366">
    <property type="entry name" value="BP-dependent_transpt_permease"/>
</dbReference>
<dbReference type="GO" id="GO:0055085">
    <property type="term" value="P:transmembrane transport"/>
    <property type="evidence" value="ECO:0007669"/>
    <property type="project" value="InterPro"/>
</dbReference>
<dbReference type="AlphaFoldDB" id="A0A2R6B7A4"/>
<dbReference type="InterPro" id="IPR035906">
    <property type="entry name" value="MetI-like_sf"/>
</dbReference>
<dbReference type="SUPFAM" id="SSF161098">
    <property type="entry name" value="MetI-like"/>
    <property type="match status" value="1"/>
</dbReference>
<name>A0A2R6B7A4_9ARCH</name>
<evidence type="ECO:0000256" key="5">
    <source>
        <dbReference type="ARBA" id="ARBA00022989"/>
    </source>
</evidence>
<gene>
    <name evidence="9" type="ORF">B9Q06_08925</name>
</gene>
<comment type="caution">
    <text evidence="9">The sequence shown here is derived from an EMBL/GenBank/DDBJ whole genome shotgun (WGS) entry which is preliminary data.</text>
</comment>
<keyword evidence="6 7" id="KW-0472">Membrane</keyword>
<evidence type="ECO:0000313" key="10">
    <source>
        <dbReference type="Proteomes" id="UP000241284"/>
    </source>
</evidence>
<dbReference type="Gene3D" id="1.10.3720.10">
    <property type="entry name" value="MetI-like"/>
    <property type="match status" value="1"/>
</dbReference>